<accession>A0ABY1QXF2</accession>
<dbReference type="Proteomes" id="UP001158049">
    <property type="component" value="Unassembled WGS sequence"/>
</dbReference>
<name>A0ABY1QXF2_9BURK</name>
<evidence type="ECO:0000313" key="1">
    <source>
        <dbReference type="EMBL" id="SMP81560.1"/>
    </source>
</evidence>
<comment type="caution">
    <text evidence="1">The sequence shown here is derived from an EMBL/GenBank/DDBJ whole genome shotgun (WGS) entry which is preliminary data.</text>
</comment>
<proteinExistence type="predicted"/>
<sequence length="229" mass="25323">MTLQDNLNLQQDFDLFSIFTGERIDAARPAIMEASTHPLYQQRTIVMVPDDVVEEALDSDATSKRIMSKSLAPALGDIVGIRLNLNLIKSKGVPVQTVHAGNRSDGYKRNRGLYNGAAIAYQKAVTLENAYFNVSQKGREDVASGAVSKFPLASVDGAFMDTTPDFSGLEISFNPKRVRLFCDSENRPIRFAEQATIYANRIYVRGRIEYYTEETAPAKVGISPCSIVF</sequence>
<organism evidence="1 2">
    <name type="scientific">Noviherbaspirillum suwonense</name>
    <dbReference type="NCBI Taxonomy" id="1224511"/>
    <lineage>
        <taxon>Bacteria</taxon>
        <taxon>Pseudomonadati</taxon>
        <taxon>Pseudomonadota</taxon>
        <taxon>Betaproteobacteria</taxon>
        <taxon>Burkholderiales</taxon>
        <taxon>Oxalobacteraceae</taxon>
        <taxon>Noviherbaspirillum</taxon>
    </lineage>
</organism>
<evidence type="ECO:0000313" key="2">
    <source>
        <dbReference type="Proteomes" id="UP001158049"/>
    </source>
</evidence>
<dbReference type="Pfam" id="PF25735">
    <property type="entry name" value="Phage_L5_gp82"/>
    <property type="match status" value="1"/>
</dbReference>
<dbReference type="InterPro" id="IPR058002">
    <property type="entry name" value="Gp82"/>
</dbReference>
<dbReference type="RefSeq" id="WP_283445684.1">
    <property type="nucleotide sequence ID" value="NZ_FXUL01000045.1"/>
</dbReference>
<keyword evidence="2" id="KW-1185">Reference proteome</keyword>
<protein>
    <submittedName>
        <fullName evidence="1">Uncharacterized protein</fullName>
    </submittedName>
</protein>
<gene>
    <name evidence="1" type="ORF">SAMN06295970_14512</name>
</gene>
<dbReference type="EMBL" id="FXUL01000045">
    <property type="protein sequence ID" value="SMP81560.1"/>
    <property type="molecule type" value="Genomic_DNA"/>
</dbReference>
<reference evidence="1 2" key="1">
    <citation type="submission" date="2017-05" db="EMBL/GenBank/DDBJ databases">
        <authorList>
            <person name="Varghese N."/>
            <person name="Submissions S."/>
        </authorList>
    </citation>
    <scope>NUCLEOTIDE SEQUENCE [LARGE SCALE GENOMIC DNA]</scope>
    <source>
        <strain evidence="1 2">DSM 26001</strain>
    </source>
</reference>